<dbReference type="SUPFAM" id="SSF102405">
    <property type="entry name" value="MCP/YpsA-like"/>
    <property type="match status" value="1"/>
</dbReference>
<sequence>MNLTPATADLVRAALRSELERFDPVDLTGVSCLAEGADALFAQAVLDAGGLLEAILPARDYQDTQAGPVHRPVLDALAARAASVTYVAETSSVQAYAAANDAMLASIDLLLAVWDGVPSAKPGGTADAVAAARDLGLPTRIIWPEGAQRAAPS</sequence>
<dbReference type="EMBL" id="JAUEMJ010000001">
    <property type="protein sequence ID" value="MDN3238767.1"/>
    <property type="molecule type" value="Genomic_DNA"/>
</dbReference>
<evidence type="ECO:0000313" key="1">
    <source>
        <dbReference type="EMBL" id="MDN3238767.1"/>
    </source>
</evidence>
<dbReference type="Gene3D" id="3.40.50.450">
    <property type="match status" value="1"/>
</dbReference>
<evidence type="ECO:0000313" key="2">
    <source>
        <dbReference type="Proteomes" id="UP001171902"/>
    </source>
</evidence>
<keyword evidence="2" id="KW-1185">Reference proteome</keyword>
<reference evidence="1" key="1">
    <citation type="submission" date="2023-06" db="EMBL/GenBank/DDBJ databases">
        <title>Gycomyces niveus sp.nov., a novel actinomycete isolated from soil in Shouguang.</title>
        <authorList>
            <person name="Yang X."/>
            <person name="Zhao J."/>
        </authorList>
    </citation>
    <scope>NUCLEOTIDE SEQUENCE</scope>
    <source>
        <strain evidence="1">NEAU C2</strain>
    </source>
</reference>
<comment type="caution">
    <text evidence="1">The sequence shown here is derived from an EMBL/GenBank/DDBJ whole genome shotgun (WGS) entry which is preliminary data.</text>
</comment>
<organism evidence="1 2">
    <name type="scientific">Glycomyces tritici</name>
    <dbReference type="NCBI Taxonomy" id="2665176"/>
    <lineage>
        <taxon>Bacteria</taxon>
        <taxon>Bacillati</taxon>
        <taxon>Actinomycetota</taxon>
        <taxon>Actinomycetes</taxon>
        <taxon>Glycomycetales</taxon>
        <taxon>Glycomycetaceae</taxon>
        <taxon>Glycomyces</taxon>
    </lineage>
</organism>
<gene>
    <name evidence="1" type="ORF">QWI33_03440</name>
</gene>
<protein>
    <submittedName>
        <fullName evidence="1">Uncharacterized protein</fullName>
    </submittedName>
</protein>
<dbReference type="Proteomes" id="UP001171902">
    <property type="component" value="Unassembled WGS sequence"/>
</dbReference>
<dbReference type="RefSeq" id="WP_289954909.1">
    <property type="nucleotide sequence ID" value="NZ_JAUEMJ010000001.1"/>
</dbReference>
<accession>A0ABT7YJF9</accession>
<proteinExistence type="predicted"/>
<name>A0ABT7YJF9_9ACTN</name>